<proteinExistence type="predicted"/>
<accession>A0A4Y7T7H2</accession>
<feature type="compositionally biased region" description="Basic and acidic residues" evidence="1">
    <location>
        <begin position="85"/>
        <end position="95"/>
    </location>
</feature>
<keyword evidence="3" id="KW-1185">Reference proteome</keyword>
<feature type="compositionally biased region" description="Low complexity" evidence="1">
    <location>
        <begin position="118"/>
        <end position="130"/>
    </location>
</feature>
<sequence>MSRPGPLQELPLALFRDESSSAQSPRPNKRPLSPSCHSPHDAKRRTLRHPGGSARSTDPKLVDQTNFATVLRGPDSPARVLDFGANKDLDAERTPRSKGLQNIQLSPSPKLQGTARIASKPSSGSASKGPFDFSAPSPAPVRHLPKHPLVFERVPRELPPLVDPKSIHYPGFDVHRDPYIVEARLDTSRTLDISMEDEEEKENDREIRPFSSTLAPEIKPDSMITVSPDKGKIRVIIDGTKELCLNHKRIFANGFEDDIVDFTMFSPRRSTRLAASAALLDEDSQRPFDWRSFGGGGRLGC</sequence>
<feature type="region of interest" description="Disordered" evidence="1">
    <location>
        <begin position="1"/>
        <end position="140"/>
    </location>
</feature>
<protein>
    <submittedName>
        <fullName evidence="2">Uncharacterized protein</fullName>
    </submittedName>
</protein>
<reference evidence="2 3" key="1">
    <citation type="journal article" date="2019" name="Nat. Ecol. Evol.">
        <title>Megaphylogeny resolves global patterns of mushroom evolution.</title>
        <authorList>
            <person name="Varga T."/>
            <person name="Krizsan K."/>
            <person name="Foldi C."/>
            <person name="Dima B."/>
            <person name="Sanchez-Garcia M."/>
            <person name="Sanchez-Ramirez S."/>
            <person name="Szollosi G.J."/>
            <person name="Szarkandi J.G."/>
            <person name="Papp V."/>
            <person name="Albert L."/>
            <person name="Andreopoulos W."/>
            <person name="Angelini C."/>
            <person name="Antonin V."/>
            <person name="Barry K.W."/>
            <person name="Bougher N.L."/>
            <person name="Buchanan P."/>
            <person name="Buyck B."/>
            <person name="Bense V."/>
            <person name="Catcheside P."/>
            <person name="Chovatia M."/>
            <person name="Cooper J."/>
            <person name="Damon W."/>
            <person name="Desjardin D."/>
            <person name="Finy P."/>
            <person name="Geml J."/>
            <person name="Haridas S."/>
            <person name="Hughes K."/>
            <person name="Justo A."/>
            <person name="Karasinski D."/>
            <person name="Kautmanova I."/>
            <person name="Kiss B."/>
            <person name="Kocsube S."/>
            <person name="Kotiranta H."/>
            <person name="LaButti K.M."/>
            <person name="Lechner B.E."/>
            <person name="Liimatainen K."/>
            <person name="Lipzen A."/>
            <person name="Lukacs Z."/>
            <person name="Mihaltcheva S."/>
            <person name="Morgado L.N."/>
            <person name="Niskanen T."/>
            <person name="Noordeloos M.E."/>
            <person name="Ohm R.A."/>
            <person name="Ortiz-Santana B."/>
            <person name="Ovrebo C."/>
            <person name="Racz N."/>
            <person name="Riley R."/>
            <person name="Savchenko A."/>
            <person name="Shiryaev A."/>
            <person name="Soop K."/>
            <person name="Spirin V."/>
            <person name="Szebenyi C."/>
            <person name="Tomsovsky M."/>
            <person name="Tulloss R.E."/>
            <person name="Uehling J."/>
            <person name="Grigoriev I.V."/>
            <person name="Vagvolgyi C."/>
            <person name="Papp T."/>
            <person name="Martin F.M."/>
            <person name="Miettinen O."/>
            <person name="Hibbett D.S."/>
            <person name="Nagy L.G."/>
        </authorList>
    </citation>
    <scope>NUCLEOTIDE SEQUENCE [LARGE SCALE GENOMIC DNA]</scope>
    <source>
        <strain evidence="2 3">FP101781</strain>
    </source>
</reference>
<evidence type="ECO:0000313" key="2">
    <source>
        <dbReference type="EMBL" id="TEB30095.1"/>
    </source>
</evidence>
<name>A0A4Y7T7H2_COPMI</name>
<evidence type="ECO:0000313" key="3">
    <source>
        <dbReference type="Proteomes" id="UP000298030"/>
    </source>
</evidence>
<dbReference type="OrthoDB" id="3211926at2759"/>
<dbReference type="Proteomes" id="UP000298030">
    <property type="component" value="Unassembled WGS sequence"/>
</dbReference>
<dbReference type="EMBL" id="QPFP01000024">
    <property type="protein sequence ID" value="TEB30095.1"/>
    <property type="molecule type" value="Genomic_DNA"/>
</dbReference>
<dbReference type="AlphaFoldDB" id="A0A4Y7T7H2"/>
<evidence type="ECO:0000256" key="1">
    <source>
        <dbReference type="SAM" id="MobiDB-lite"/>
    </source>
</evidence>
<organism evidence="2 3">
    <name type="scientific">Coprinellus micaceus</name>
    <name type="common">Glistening ink-cap mushroom</name>
    <name type="synonym">Coprinus micaceus</name>
    <dbReference type="NCBI Taxonomy" id="71717"/>
    <lineage>
        <taxon>Eukaryota</taxon>
        <taxon>Fungi</taxon>
        <taxon>Dikarya</taxon>
        <taxon>Basidiomycota</taxon>
        <taxon>Agaricomycotina</taxon>
        <taxon>Agaricomycetes</taxon>
        <taxon>Agaricomycetidae</taxon>
        <taxon>Agaricales</taxon>
        <taxon>Agaricineae</taxon>
        <taxon>Psathyrellaceae</taxon>
        <taxon>Coprinellus</taxon>
    </lineage>
</organism>
<gene>
    <name evidence="2" type="ORF">FA13DRAFT_1710557</name>
</gene>
<feature type="compositionally biased region" description="Polar residues" evidence="1">
    <location>
        <begin position="99"/>
        <end position="111"/>
    </location>
</feature>
<comment type="caution">
    <text evidence="2">The sequence shown here is derived from an EMBL/GenBank/DDBJ whole genome shotgun (WGS) entry which is preliminary data.</text>
</comment>